<dbReference type="Proteomes" id="UP001165064">
    <property type="component" value="Unassembled WGS sequence"/>
</dbReference>
<reference evidence="1" key="1">
    <citation type="submission" date="2023-04" db="EMBL/GenBank/DDBJ databases">
        <title>Ambrosiozyma monospora NBRC 10751.</title>
        <authorList>
            <person name="Ichikawa N."/>
            <person name="Sato H."/>
            <person name="Tonouchi N."/>
        </authorList>
    </citation>
    <scope>NUCLEOTIDE SEQUENCE</scope>
    <source>
        <strain evidence="1">NBRC 10751</strain>
    </source>
</reference>
<gene>
    <name evidence="1" type="ORF">Amon02_001118200</name>
</gene>
<dbReference type="EMBL" id="BSXS01011732">
    <property type="protein sequence ID" value="GMF01167.1"/>
    <property type="molecule type" value="Genomic_DNA"/>
</dbReference>
<protein>
    <submittedName>
        <fullName evidence="1">Unnamed protein product</fullName>
    </submittedName>
</protein>
<comment type="caution">
    <text evidence="1">The sequence shown here is derived from an EMBL/GenBank/DDBJ whole genome shotgun (WGS) entry which is preliminary data.</text>
</comment>
<sequence>MKELRIWLLSDDSNHTGEFQPYRQLKLIIDFKMNTVGQTNTYANEITESLRQLHTIFDTKRNEHLNVRFDVTMPHLRFLSIEDLDSYFNLIHLEKFSHTLDFKIWENEPVLEKINLLNSIPNLKTLSIDEKSDIFNVDTLLFVQLSNESVTNLTIHKFGFPTRFSAYLKV</sequence>
<evidence type="ECO:0000313" key="1">
    <source>
        <dbReference type="EMBL" id="GMF01167.1"/>
    </source>
</evidence>
<name>A0ACB5U415_AMBMO</name>
<accession>A0ACB5U415</accession>
<organism evidence="1 2">
    <name type="scientific">Ambrosiozyma monospora</name>
    <name type="common">Yeast</name>
    <name type="synonym">Endomycopsis monosporus</name>
    <dbReference type="NCBI Taxonomy" id="43982"/>
    <lineage>
        <taxon>Eukaryota</taxon>
        <taxon>Fungi</taxon>
        <taxon>Dikarya</taxon>
        <taxon>Ascomycota</taxon>
        <taxon>Saccharomycotina</taxon>
        <taxon>Pichiomycetes</taxon>
        <taxon>Pichiales</taxon>
        <taxon>Pichiaceae</taxon>
        <taxon>Ambrosiozyma</taxon>
    </lineage>
</organism>
<evidence type="ECO:0000313" key="2">
    <source>
        <dbReference type="Proteomes" id="UP001165064"/>
    </source>
</evidence>
<keyword evidence="2" id="KW-1185">Reference proteome</keyword>
<proteinExistence type="predicted"/>